<proteinExistence type="predicted"/>
<reference evidence="1 2" key="1">
    <citation type="submission" date="2021-03" db="EMBL/GenBank/DDBJ databases">
        <title>Genomic Encyclopedia of Type Strains, Phase IV (KMG-IV): sequencing the most valuable type-strain genomes for metagenomic binning, comparative biology and taxonomic classification.</title>
        <authorList>
            <person name="Goeker M."/>
        </authorList>
    </citation>
    <scope>NUCLEOTIDE SEQUENCE [LARGE SCALE GENOMIC DNA]</scope>
    <source>
        <strain evidence="1 2">DSM 27138</strain>
    </source>
</reference>
<dbReference type="Proteomes" id="UP001519289">
    <property type="component" value="Unassembled WGS sequence"/>
</dbReference>
<sequence length="111" mass="11171">MLFGGFPIPGINCPSPPFPTPTLSPVGKGIPLPSPGAFPVPWGAPVVSPFTPAAKVPLPTPTAPTVIPSTYPFGVPAIGFGFPFPAAPAFSPFGKPFSTGVPAVFGVPFCL</sequence>
<name>A0ABS4JTL3_9FIRM</name>
<dbReference type="RefSeq" id="WP_209466464.1">
    <property type="nucleotide sequence ID" value="NZ_JAGGLG010000012.1"/>
</dbReference>
<gene>
    <name evidence="1" type="ORF">J2Z79_001744</name>
</gene>
<accession>A0ABS4JTL3</accession>
<protein>
    <submittedName>
        <fullName evidence="1">Uncharacterized protein</fullName>
    </submittedName>
</protein>
<keyword evidence="2" id="KW-1185">Reference proteome</keyword>
<organism evidence="1 2">
    <name type="scientific">Symbiobacterium terraclitae</name>
    <dbReference type="NCBI Taxonomy" id="557451"/>
    <lineage>
        <taxon>Bacteria</taxon>
        <taxon>Bacillati</taxon>
        <taxon>Bacillota</taxon>
        <taxon>Clostridia</taxon>
        <taxon>Eubacteriales</taxon>
        <taxon>Symbiobacteriaceae</taxon>
        <taxon>Symbiobacterium</taxon>
    </lineage>
</organism>
<comment type="caution">
    <text evidence="1">The sequence shown here is derived from an EMBL/GenBank/DDBJ whole genome shotgun (WGS) entry which is preliminary data.</text>
</comment>
<evidence type="ECO:0000313" key="2">
    <source>
        <dbReference type="Proteomes" id="UP001519289"/>
    </source>
</evidence>
<evidence type="ECO:0000313" key="1">
    <source>
        <dbReference type="EMBL" id="MBP2018336.1"/>
    </source>
</evidence>
<dbReference type="EMBL" id="JAGGLG010000012">
    <property type="protein sequence ID" value="MBP2018336.1"/>
    <property type="molecule type" value="Genomic_DNA"/>
</dbReference>